<organism evidence="1 2">
    <name type="scientific">Priestia megaterium</name>
    <name type="common">Bacillus megaterium</name>
    <dbReference type="NCBI Taxonomy" id="1404"/>
    <lineage>
        <taxon>Bacteria</taxon>
        <taxon>Bacillati</taxon>
        <taxon>Bacillota</taxon>
        <taxon>Bacilli</taxon>
        <taxon>Bacillales</taxon>
        <taxon>Bacillaceae</taxon>
        <taxon>Priestia</taxon>
    </lineage>
</organism>
<gene>
    <name evidence="1" type="ORF">FDZ14_31955</name>
</gene>
<accession>A0A6M6E584</accession>
<dbReference type="RefSeq" id="WP_171778702.1">
    <property type="nucleotide sequence ID" value="NZ_CP045273.1"/>
</dbReference>
<dbReference type="AlphaFoldDB" id="A0A6M6E584"/>
<geneLocation type="plasmid" evidence="2">
    <name>pfdu301a</name>
</geneLocation>
<name>A0A6M6E584_PRIMG</name>
<dbReference type="Proteomes" id="UP000501076">
    <property type="component" value="Plasmid pFDU301A"/>
</dbReference>
<proteinExistence type="predicted"/>
<dbReference type="EMBL" id="CP045273">
    <property type="protein sequence ID" value="QJX80706.1"/>
    <property type="molecule type" value="Genomic_DNA"/>
</dbReference>
<protein>
    <submittedName>
        <fullName evidence="1">Uncharacterized protein</fullName>
    </submittedName>
</protein>
<reference evidence="1 2" key="1">
    <citation type="submission" date="2019-10" db="EMBL/GenBank/DDBJ databases">
        <title>Complete genome sequences for adaption low water activity.</title>
        <authorList>
            <person name="Zhao L."/>
            <person name="Zhong J."/>
        </authorList>
    </citation>
    <scope>NUCLEOTIDE SEQUENCE [LARGE SCALE GENOMIC DNA]</scope>
    <source>
        <strain evidence="1 2">FDU301</strain>
        <plasmid evidence="2">pfdu301a</plasmid>
    </source>
</reference>
<evidence type="ECO:0000313" key="1">
    <source>
        <dbReference type="EMBL" id="QJX80706.1"/>
    </source>
</evidence>
<keyword evidence="1" id="KW-0614">Plasmid</keyword>
<evidence type="ECO:0000313" key="2">
    <source>
        <dbReference type="Proteomes" id="UP000501076"/>
    </source>
</evidence>
<sequence length="126" mass="15062">MRVAVKKIFEVEQSKGKEYFEVKTDLFKAKQEGFLFFPNDVSSLTEQEDIDIYYSEFPGMDANRNAFPVPAENFFLPSCEQERYNFVKPYYESYYPGEELDQDTFISFDTKPFKAKQQVWFYRQEA</sequence>